<keyword evidence="2 3" id="KW-0812">Transmembrane</keyword>
<dbReference type="STRING" id="141349.BN1232_02135"/>
<protein>
    <submittedName>
        <fullName evidence="3">Putative transmembrane alanine and glycine rich protein</fullName>
    </submittedName>
</protein>
<proteinExistence type="predicted"/>
<evidence type="ECO:0000256" key="1">
    <source>
        <dbReference type="SAM" id="MobiDB-lite"/>
    </source>
</evidence>
<feature type="region of interest" description="Disordered" evidence="1">
    <location>
        <begin position="642"/>
        <end position="674"/>
    </location>
</feature>
<dbReference type="EMBL" id="CTEE01000001">
    <property type="protein sequence ID" value="CQD11452.1"/>
    <property type="molecule type" value="Genomic_DNA"/>
</dbReference>
<feature type="region of interest" description="Disordered" evidence="1">
    <location>
        <begin position="511"/>
        <end position="584"/>
    </location>
</feature>
<dbReference type="AlphaFoldDB" id="A0A0E4CMU2"/>
<evidence type="ECO:0000256" key="2">
    <source>
        <dbReference type="SAM" id="Phobius"/>
    </source>
</evidence>
<accession>A0A0E4CMU2</accession>
<sequence length="789" mass="82281">MNGKRGHVRRLAGRALVSVATTALAIVLLAPTVSASPIGDAEAAIMAEWSKAGGDTSPLGPRKGDVYPVADGFACDFDGGKFFFTTATGAKFIYGPILEKYDMLGGAAGGDLGFPTINEVPGLAGPDSRVATFSASDKPVIYWTPDHGAFVVRGALNAAWDKLGSSGGVLGAPVGDETYDGEVSSQKFSGGQISWNRKTKEFTTEPANLAEQLKGLQVAIDPTAAINMAWRAAGGVNGPLGAKQGGPNPIGGDGIVQNFAGGKVFFSPATGASALESDILAKYESVGGPVNSDLGFPTANESDGGVSPNSRIATFSGADKPVIFWTSDHGAFVVRGAMKAAWDKLRGPTGKLGAPVGDQTVDGDVISQKFTGGKISWNRAKNTFSTDPANLAPLLSGLQVSGQNQPSGSALPAHAKKWFTWSWWYLFALVPLVILVLLAVFVALRWRRHRAGRNTAPYDLERDVDVGGYQDTGEPHWGPDYADGSPEHMAFTDTHEPDHRDDEHALLARWPHSPETAEMDEDGGYDEPSHPLTEEEWDELAVDERDPDSVDTDSIPVVSADDLSDAGYGDELPEAGYPDSPDVPERAYPDVVVDDEYADAAGPEAAYLPEAGYPPEGGYPEAGYPELLDEDAAYPEAGYPRADEEEARYPDVAVPHTPPDLAGAGGAASGAAAAGGAAAGGPAASLAAALGAASGVAPRAAGRHAAADADDEADLVPVAAIGALSPAGRPTIHLPLEDPYQIPDGYPIKASARFGLYYTPDSDLYHDTLAEIWLSSEEAALLNGFTKAD</sequence>
<keyword evidence="2" id="KW-1133">Transmembrane helix</keyword>
<dbReference type="Pfam" id="PF08310">
    <property type="entry name" value="LGFP"/>
    <property type="match status" value="4"/>
</dbReference>
<dbReference type="Proteomes" id="UP000199251">
    <property type="component" value="Unassembled WGS sequence"/>
</dbReference>
<gene>
    <name evidence="3" type="ORF">BN1232_02135</name>
</gene>
<evidence type="ECO:0000313" key="3">
    <source>
        <dbReference type="EMBL" id="CQD11452.1"/>
    </source>
</evidence>
<keyword evidence="2" id="KW-0472">Membrane</keyword>
<reference evidence="3 4" key="1">
    <citation type="submission" date="2015-03" db="EMBL/GenBank/DDBJ databases">
        <authorList>
            <person name="Urmite Genomes"/>
        </authorList>
    </citation>
    <scope>NUCLEOTIDE SEQUENCE [LARGE SCALE GENOMIC DNA]</scope>
    <source>
        <strain evidence="3 4">CSUR P1491</strain>
    </source>
</reference>
<evidence type="ECO:0000313" key="4">
    <source>
        <dbReference type="Proteomes" id="UP000199251"/>
    </source>
</evidence>
<organism evidence="3 4">
    <name type="scientific">Mycobacterium lentiflavum</name>
    <dbReference type="NCBI Taxonomy" id="141349"/>
    <lineage>
        <taxon>Bacteria</taxon>
        <taxon>Bacillati</taxon>
        <taxon>Actinomycetota</taxon>
        <taxon>Actinomycetes</taxon>
        <taxon>Mycobacteriales</taxon>
        <taxon>Mycobacteriaceae</taxon>
        <taxon>Mycobacterium</taxon>
        <taxon>Mycobacterium simiae complex</taxon>
    </lineage>
</organism>
<feature type="transmembrane region" description="Helical" evidence="2">
    <location>
        <begin position="423"/>
        <end position="444"/>
    </location>
</feature>
<name>A0A0E4CMU2_MYCLN</name>
<dbReference type="InterPro" id="IPR013207">
    <property type="entry name" value="LGFP"/>
</dbReference>